<protein>
    <submittedName>
        <fullName evidence="2">Uncharacterized protein</fullName>
    </submittedName>
</protein>
<dbReference type="AlphaFoldDB" id="H1YYD8"/>
<reference evidence="2 3" key="1">
    <citation type="submission" date="2011-10" db="EMBL/GenBank/DDBJ databases">
        <title>The Improved High-Quality Draft genome of Methanoplanus limicola DSM 2279.</title>
        <authorList>
            <consortium name="US DOE Joint Genome Institute (JGI-PGF)"/>
            <person name="Lucas S."/>
            <person name="Copeland A."/>
            <person name="Lapidus A."/>
            <person name="Glavina del Rio T."/>
            <person name="Dalin E."/>
            <person name="Tice H."/>
            <person name="Bruce D."/>
            <person name="Goodwin L."/>
            <person name="Pitluck S."/>
            <person name="Peters L."/>
            <person name="Mikhailova N."/>
            <person name="Lu M."/>
            <person name="Kyrpides N."/>
            <person name="Mavromatis K."/>
            <person name="Ivanova N."/>
            <person name="Markowitz V."/>
            <person name="Cheng J.-F."/>
            <person name="Hugenholtz P."/>
            <person name="Woyke T."/>
            <person name="Wu D."/>
            <person name="Wirth R."/>
            <person name="Brambilla E.-M."/>
            <person name="Klenk H.-P."/>
            <person name="Eisen J.A."/>
        </authorList>
    </citation>
    <scope>NUCLEOTIDE SEQUENCE [LARGE SCALE GENOMIC DNA]</scope>
    <source>
        <strain evidence="2 3">DSM 2279</strain>
    </source>
</reference>
<dbReference type="Proteomes" id="UP000005741">
    <property type="component" value="Chromosome"/>
</dbReference>
<keyword evidence="1" id="KW-1133">Transmembrane helix</keyword>
<evidence type="ECO:0000256" key="1">
    <source>
        <dbReference type="SAM" id="Phobius"/>
    </source>
</evidence>
<name>H1YYD8_9EURY</name>
<gene>
    <name evidence="2" type="ORF">Metlim_0914</name>
</gene>
<keyword evidence="1" id="KW-0812">Transmembrane</keyword>
<dbReference type="RefSeq" id="WP_004076767.1">
    <property type="nucleotide sequence ID" value="NZ_CM001436.1"/>
</dbReference>
<keyword evidence="3" id="KW-1185">Reference proteome</keyword>
<feature type="transmembrane region" description="Helical" evidence="1">
    <location>
        <begin position="6"/>
        <end position="29"/>
    </location>
</feature>
<organism evidence="2 3">
    <name type="scientific">Methanoplanus limicola DSM 2279</name>
    <dbReference type="NCBI Taxonomy" id="937775"/>
    <lineage>
        <taxon>Archaea</taxon>
        <taxon>Methanobacteriati</taxon>
        <taxon>Methanobacteriota</taxon>
        <taxon>Stenosarchaea group</taxon>
        <taxon>Methanomicrobia</taxon>
        <taxon>Methanomicrobiales</taxon>
        <taxon>Methanomicrobiaceae</taxon>
        <taxon>Methanoplanus</taxon>
    </lineage>
</organism>
<dbReference type="EMBL" id="CM001436">
    <property type="protein sequence ID" value="EHQ35036.1"/>
    <property type="molecule type" value="Genomic_DNA"/>
</dbReference>
<keyword evidence="1" id="KW-0472">Membrane</keyword>
<sequence>MTISINPAYALVIIFVIYTVLMFSALITVRMRNSKNYRERDDIRHEKRFKAKFFRSLTEGFQLESINSSDDILNIYEAISNLSQEDINYRYGLSRYLREYLIALISKDEKIIPKSTTDEEIQGWKRILDRIISENDIKMPFSDLPPLERNISNDILVFLDRDDKEHVKDKLKELSRLIRSRDGELSRACRRTESSLQLTLVSLFISLIFGIIAIYAYF</sequence>
<dbReference type="InParanoid" id="H1YYD8"/>
<dbReference type="HOGENOM" id="CLU_085049_0_0_2"/>
<accession>H1YYD8</accession>
<evidence type="ECO:0000313" key="2">
    <source>
        <dbReference type="EMBL" id="EHQ35036.1"/>
    </source>
</evidence>
<evidence type="ECO:0000313" key="3">
    <source>
        <dbReference type="Proteomes" id="UP000005741"/>
    </source>
</evidence>
<feature type="transmembrane region" description="Helical" evidence="1">
    <location>
        <begin position="196"/>
        <end position="217"/>
    </location>
</feature>
<proteinExistence type="predicted"/>
<dbReference type="OrthoDB" id="111488at2157"/>